<dbReference type="InterPro" id="IPR053195">
    <property type="entry name" value="Bax-like"/>
</dbReference>
<evidence type="ECO:0000313" key="2">
    <source>
        <dbReference type="EMBL" id="MCJ2376588.1"/>
    </source>
</evidence>
<dbReference type="RefSeq" id="WP_244356266.1">
    <property type="nucleotide sequence ID" value="NZ_JAJNNZ010000004.1"/>
</dbReference>
<dbReference type="Gene3D" id="1.10.530.10">
    <property type="match status" value="1"/>
</dbReference>
<dbReference type="InterPro" id="IPR002901">
    <property type="entry name" value="MGlyc_endo_b_GlcNAc-like_dom"/>
</dbReference>
<protein>
    <submittedName>
        <fullName evidence="2">Glucosaminidase domain-containing protein</fullName>
    </submittedName>
</protein>
<dbReference type="Pfam" id="PF01832">
    <property type="entry name" value="Glucosaminidase"/>
    <property type="match status" value="1"/>
</dbReference>
<name>A0A9X2AYF4_9VIBR</name>
<feature type="domain" description="Mannosyl-glycoprotein endo-beta-N-acetylglucosamidase-like" evidence="1">
    <location>
        <begin position="127"/>
        <end position="260"/>
    </location>
</feature>
<comment type="caution">
    <text evidence="2">The sequence shown here is derived from an EMBL/GenBank/DDBJ whole genome shotgun (WGS) entry which is preliminary data.</text>
</comment>
<dbReference type="AlphaFoldDB" id="A0A9X2AYF4"/>
<keyword evidence="3" id="KW-1185">Reference proteome</keyword>
<dbReference type="Proteomes" id="UP001139488">
    <property type="component" value="Unassembled WGS sequence"/>
</dbReference>
<dbReference type="PANTHER" id="PTHR40572">
    <property type="entry name" value="PROTEIN BAX"/>
    <property type="match status" value="1"/>
</dbReference>
<evidence type="ECO:0000313" key="3">
    <source>
        <dbReference type="Proteomes" id="UP001139488"/>
    </source>
</evidence>
<evidence type="ECO:0000259" key="1">
    <source>
        <dbReference type="Pfam" id="PF01832"/>
    </source>
</evidence>
<dbReference type="EMBL" id="JAJNNZ010000004">
    <property type="protein sequence ID" value="MCJ2376588.1"/>
    <property type="molecule type" value="Genomic_DNA"/>
</dbReference>
<proteinExistence type="predicted"/>
<sequence length="267" mass="30112">MLKRYMAISAVVAAVGGSAFFFINKSNDKDEQLVVEKTTTSVKVEVKPAHVDVNEKKRAFFDTLRSGVELENQRITNERERLLSMKEVVKEGHSLSAEQQQTAKRLGKLYSAPLSDKVTQEWLDTMLSRVNVLPEALVLTQAANESAWGTSRFAIEANNYFGQWCYKEGCGLVPLKRTPGMTHEVATFPSAQGSIHGYFMNVNRNRAYAELRQIRDTFSEQQIDATSPQAATLLTSGLIRYSERGEAYVKDLQAMIRHNQAFWTHNN</sequence>
<dbReference type="GO" id="GO:0004040">
    <property type="term" value="F:amidase activity"/>
    <property type="evidence" value="ECO:0007669"/>
    <property type="project" value="InterPro"/>
</dbReference>
<gene>
    <name evidence="2" type="ORF">LNL84_07030</name>
</gene>
<dbReference type="PANTHER" id="PTHR40572:SF1">
    <property type="entry name" value="PROTEIN BAX"/>
    <property type="match status" value="1"/>
</dbReference>
<accession>A0A9X2AYF4</accession>
<reference evidence="2" key="1">
    <citation type="submission" date="2021-11" db="EMBL/GenBank/DDBJ databases">
        <title>Vibrio ZSDE26 sp. nov. and Vibrio ZSDZ34 sp. nov., isolated from coastal seawater in Qingdao.</title>
        <authorList>
            <person name="Zhang P."/>
        </authorList>
    </citation>
    <scope>NUCLEOTIDE SEQUENCE</scope>
    <source>
        <strain evidence="2">ZSDZ34</strain>
    </source>
</reference>
<organism evidence="2 3">
    <name type="scientific">Vibrio gelatinilyticus</name>
    <dbReference type="NCBI Taxonomy" id="2893468"/>
    <lineage>
        <taxon>Bacteria</taxon>
        <taxon>Pseudomonadati</taxon>
        <taxon>Pseudomonadota</taxon>
        <taxon>Gammaproteobacteria</taxon>
        <taxon>Vibrionales</taxon>
        <taxon>Vibrionaceae</taxon>
        <taxon>Vibrio</taxon>
    </lineage>
</organism>